<dbReference type="Gene3D" id="2.120.10.80">
    <property type="entry name" value="Kelch-type beta propeller"/>
    <property type="match status" value="1"/>
</dbReference>
<dbReference type="InterPro" id="IPR006652">
    <property type="entry name" value="Kelch_1"/>
</dbReference>
<dbReference type="KEGG" id="vg:26643609"/>
<reference evidence="1 2" key="1">
    <citation type="journal article" date="2011" name="Microbiology">
        <title>The Pseudomonas aeruginosa generalized transducing phage phiPA3 is a new member of the phiKZ-like group of 'jumbo' phages, and infects model laboratory strains and clinical isolates from cystic fibrosis patients.</title>
        <authorList>
            <person name="Monson R."/>
            <person name="Foulds I."/>
            <person name="Foweraker J."/>
            <person name="Welch M."/>
            <person name="Salmond G.P."/>
        </authorList>
    </citation>
    <scope>NUCLEOTIDE SEQUENCE [LARGE SCALE GENOMIC DNA]</scope>
</reference>
<dbReference type="GeneID" id="26643609"/>
<organismHost>
    <name type="scientific">Pseudomonas aeruginosa</name>
    <dbReference type="NCBI Taxonomy" id="287"/>
</organismHost>
<name>F8SJV9_BPPA3</name>
<proteinExistence type="predicted"/>
<gene>
    <name evidence="1" type="primary">080</name>
</gene>
<dbReference type="OrthoDB" id="39297at10239"/>
<accession>F8SJV9</accession>
<keyword evidence="2" id="KW-1185">Reference proteome</keyword>
<dbReference type="Proteomes" id="UP000008388">
    <property type="component" value="Segment"/>
</dbReference>
<dbReference type="SMART" id="SM00612">
    <property type="entry name" value="Kelch"/>
    <property type="match status" value="2"/>
</dbReference>
<dbReference type="Pfam" id="PF24681">
    <property type="entry name" value="Kelch_KLHDC2_KLHL20_DRC7"/>
    <property type="match status" value="1"/>
</dbReference>
<dbReference type="SUPFAM" id="SSF117281">
    <property type="entry name" value="Kelch motif"/>
    <property type="match status" value="1"/>
</dbReference>
<protein>
    <submittedName>
        <fullName evidence="1">Virion structural protein</fullName>
    </submittedName>
</protein>
<evidence type="ECO:0000313" key="2">
    <source>
        <dbReference type="Proteomes" id="UP000008388"/>
    </source>
</evidence>
<sequence length="511" mass="55020">MFELLLGARLARPPLVDNRFIGEVSPSSFITASALASAVGLLAGANVNDAIPWLQFRFNGKDYYTPKKAIRHTISWEALNSASLITGNKLTKIASKFYSVRLFKGASVNPVTVTSGYDLVQFQGSEWNKFMYHIHGPSFANPSNTMASEPLAGEWAQYSDADLGLGYPADGGAATWTQELYTKSGDATKYAVWRGYNGVSYCGYDVSNLASQSYAGWRPLLEQVADTFKPTVKTIASEAMGNGCWFVWNNDIYFAGGNGSQQTARIIKVDKTTGARTAVPVGTGSTPAATWYWSCAVIGDKVYFFGGQSAAGSANAAQNACVFDMVTQVWTTLANLPEKLYRPRVAAIGTKLYIYGGGLVTPRDTLYEYDPQGNTYVKKAHGGENASDTAGLAVTSDGTYLYACGGYYNAMSNKLKRYNPTSNTWDVLQAAPVANYENGIGIAGDILLSVGGTGTNMGQKVYMYLFSKNAWVDTGITLPLSYATAYSTVLNIDGKWYAFSQQNASLGEIGG</sequence>
<evidence type="ECO:0000313" key="1">
    <source>
        <dbReference type="EMBL" id="AEH03504.1"/>
    </source>
</evidence>
<dbReference type="InterPro" id="IPR015915">
    <property type="entry name" value="Kelch-typ_b-propeller"/>
</dbReference>
<organism evidence="1 2">
    <name type="scientific">Pseudomonas phage PhiPA3</name>
    <name type="common">Pseudomonas aeruginosa phage PhiPA3</name>
    <dbReference type="NCBI Taxonomy" id="998086"/>
    <lineage>
        <taxon>Viruses</taxon>
        <taxon>Duplodnaviria</taxon>
        <taxon>Heunggongvirae</taxon>
        <taxon>Uroviricota</taxon>
        <taxon>Caudoviricetes</taxon>
        <taxon>Chimalliviridae</taxon>
        <taxon>Miltoncavirus</taxon>
        <taxon>Miltoncavirus PhiPA3</taxon>
    </lineage>
</organism>
<dbReference type="EMBL" id="HQ630627">
    <property type="protein sequence ID" value="AEH03504.1"/>
    <property type="molecule type" value="Genomic_DNA"/>
</dbReference>
<dbReference type="RefSeq" id="YP_009217160.1">
    <property type="nucleotide sequence ID" value="NC_028999.1"/>
</dbReference>
<dbReference type="PANTHER" id="PTHR45632">
    <property type="entry name" value="LD33804P"/>
    <property type="match status" value="1"/>
</dbReference>